<dbReference type="Proteomes" id="UP001235939">
    <property type="component" value="Chromosome 21"/>
</dbReference>
<proteinExistence type="predicted"/>
<organism evidence="3 4">
    <name type="scientific">Cordylochernes scorpioides</name>
    <dbReference type="NCBI Taxonomy" id="51811"/>
    <lineage>
        <taxon>Eukaryota</taxon>
        <taxon>Metazoa</taxon>
        <taxon>Ecdysozoa</taxon>
        <taxon>Arthropoda</taxon>
        <taxon>Chelicerata</taxon>
        <taxon>Arachnida</taxon>
        <taxon>Pseudoscorpiones</taxon>
        <taxon>Cheliferoidea</taxon>
        <taxon>Chernetidae</taxon>
        <taxon>Cordylochernes</taxon>
    </lineage>
</organism>
<sequence>MKSLRVLAILFSLVLVANALNAEVEDFLSDEQEASVWAGIGKFFGSLLGNAAVETVKTGIPKTIDATRFKQVRNKFNNMIKKAKRNSLKIFNEENESNDPFGNAYKIFKKLKSSNKQKGLPIIDNNQESEKEKRITDIINVLIADDRIDQDNQQQELYQEFIKLKNEADMVENCTDIDKVVNKLTDNIIEAAYISLKVKSNNYAYDAGANTICLQETKLKPNHLFKTPGNERVIRRSRRLQGLQPELSTVHPFPARKKREREENRPFFHRWRDPTVFSGECGKHSQLWLCDFQRVTRYHKWDYSMCLSNVIFYLTGTAKCWFENFEDISNRWENKVGREETADNERSGRSSTSTTPEKVDKVLELVRKDRRTTVREVAEEAGISFGSIHSIMKDILGVRRLNAVLVPKDLTFDQKNSRKETASLNLEATTDDPELLKRVNTGDETRIYYKHYDFECR</sequence>
<feature type="signal peptide" evidence="2">
    <location>
        <begin position="1"/>
        <end position="19"/>
    </location>
</feature>
<feature type="compositionally biased region" description="Basic and acidic residues" evidence="1">
    <location>
        <begin position="337"/>
        <end position="348"/>
    </location>
</feature>
<feature type="region of interest" description="Disordered" evidence="1">
    <location>
        <begin position="337"/>
        <end position="357"/>
    </location>
</feature>
<accession>A0ABY6LNZ9</accession>
<keyword evidence="2" id="KW-0732">Signal</keyword>
<dbReference type="PANTHER" id="PTHR46060">
    <property type="entry name" value="MARINER MOS1 TRANSPOSASE-LIKE PROTEIN"/>
    <property type="match status" value="1"/>
</dbReference>
<dbReference type="PANTHER" id="PTHR46060:SF1">
    <property type="entry name" value="MARINER MOS1 TRANSPOSASE-LIKE PROTEIN"/>
    <property type="match status" value="1"/>
</dbReference>
<evidence type="ECO:0000313" key="3">
    <source>
        <dbReference type="EMBL" id="UYV82117.1"/>
    </source>
</evidence>
<protein>
    <submittedName>
        <fullName evidence="3">Uncharacterized protein</fullName>
    </submittedName>
</protein>
<gene>
    <name evidence="3" type="ORF">LAZ67_21000937</name>
</gene>
<evidence type="ECO:0000256" key="2">
    <source>
        <dbReference type="SAM" id="SignalP"/>
    </source>
</evidence>
<evidence type="ECO:0000313" key="4">
    <source>
        <dbReference type="Proteomes" id="UP001235939"/>
    </source>
</evidence>
<feature type="chain" id="PRO_5046172492" evidence="2">
    <location>
        <begin position="20"/>
        <end position="457"/>
    </location>
</feature>
<keyword evidence="4" id="KW-1185">Reference proteome</keyword>
<dbReference type="EMBL" id="CP092883">
    <property type="protein sequence ID" value="UYV82117.1"/>
    <property type="molecule type" value="Genomic_DNA"/>
</dbReference>
<dbReference type="InterPro" id="IPR052709">
    <property type="entry name" value="Transposase-MT_Hybrid"/>
</dbReference>
<reference evidence="3 4" key="1">
    <citation type="submission" date="2022-01" db="EMBL/GenBank/DDBJ databases">
        <title>A chromosomal length assembly of Cordylochernes scorpioides.</title>
        <authorList>
            <person name="Zeh D."/>
            <person name="Zeh J."/>
        </authorList>
    </citation>
    <scope>NUCLEOTIDE SEQUENCE [LARGE SCALE GENOMIC DNA]</scope>
    <source>
        <strain evidence="3">IN4F17</strain>
        <tissue evidence="3">Whole Body</tissue>
    </source>
</reference>
<name>A0ABY6LNZ9_9ARAC</name>
<evidence type="ECO:0000256" key="1">
    <source>
        <dbReference type="SAM" id="MobiDB-lite"/>
    </source>
</evidence>